<dbReference type="Proteomes" id="UP000824988">
    <property type="component" value="Chromosome"/>
</dbReference>
<dbReference type="NCBIfam" id="TIGR02504">
    <property type="entry name" value="NrdJ_Z"/>
    <property type="match status" value="1"/>
</dbReference>
<evidence type="ECO:0000256" key="5">
    <source>
        <dbReference type="ARBA" id="ARBA00022741"/>
    </source>
</evidence>
<dbReference type="InterPro" id="IPR013509">
    <property type="entry name" value="RNR_lsu_N"/>
</dbReference>
<evidence type="ECO:0000256" key="1">
    <source>
        <dbReference type="ARBA" id="ARBA00001922"/>
    </source>
</evidence>
<evidence type="ECO:0000313" key="14">
    <source>
        <dbReference type="EMBL" id="BBL72325.1"/>
    </source>
</evidence>
<keyword evidence="9 11" id="KW-0170">Cobalt</keyword>
<evidence type="ECO:0000256" key="8">
    <source>
        <dbReference type="ARBA" id="ARBA00023157"/>
    </source>
</evidence>
<evidence type="ECO:0000313" key="15">
    <source>
        <dbReference type="Proteomes" id="UP000824988"/>
    </source>
</evidence>
<dbReference type="EC" id="1.17.4.1" evidence="11"/>
<dbReference type="InterPro" id="IPR000788">
    <property type="entry name" value="RNR_lg_C"/>
</dbReference>
<evidence type="ECO:0000256" key="4">
    <source>
        <dbReference type="ARBA" id="ARBA00022634"/>
    </source>
</evidence>
<evidence type="ECO:0000256" key="3">
    <source>
        <dbReference type="ARBA" id="ARBA00022628"/>
    </source>
</evidence>
<evidence type="ECO:0000256" key="7">
    <source>
        <dbReference type="ARBA" id="ARBA00023116"/>
    </source>
</evidence>
<keyword evidence="4 11" id="KW-0237">DNA synthesis</keyword>
<dbReference type="InterPro" id="IPR013344">
    <property type="entry name" value="RNR_NrdJ/NrdZ"/>
</dbReference>
<protein>
    <recommendedName>
        <fullName evidence="11">Vitamin B12-dependent ribonucleotide reductase</fullName>
        <ecNumber evidence="11">1.17.4.1</ecNumber>
    </recommendedName>
</protein>
<keyword evidence="3 11" id="KW-0846">Cobalamin</keyword>
<proteinExistence type="inferred from homology"/>
<dbReference type="RefSeq" id="WP_221047492.1">
    <property type="nucleotide sequence ID" value="NZ_AP019782.1"/>
</dbReference>
<keyword evidence="15" id="KW-1185">Reference proteome</keyword>
<dbReference type="GO" id="GO:0031419">
    <property type="term" value="F:cobalamin binding"/>
    <property type="evidence" value="ECO:0007669"/>
    <property type="project" value="UniProtKB-KW"/>
</dbReference>
<dbReference type="InterPro" id="IPR050862">
    <property type="entry name" value="RdRp_reductase_class-2"/>
</dbReference>
<evidence type="ECO:0000256" key="10">
    <source>
        <dbReference type="ARBA" id="ARBA00047754"/>
    </source>
</evidence>
<dbReference type="GO" id="GO:0009263">
    <property type="term" value="P:deoxyribonucleotide biosynthetic process"/>
    <property type="evidence" value="ECO:0007669"/>
    <property type="project" value="UniProtKB-KW"/>
</dbReference>
<dbReference type="GO" id="GO:0005524">
    <property type="term" value="F:ATP binding"/>
    <property type="evidence" value="ECO:0007669"/>
    <property type="project" value="InterPro"/>
</dbReference>
<evidence type="ECO:0000256" key="6">
    <source>
        <dbReference type="ARBA" id="ARBA00023002"/>
    </source>
</evidence>
<dbReference type="Pfam" id="PF00317">
    <property type="entry name" value="Ribonuc_red_lgN"/>
    <property type="match status" value="1"/>
</dbReference>
<comment type="cofactor">
    <cofactor evidence="1 11">
        <name>adenosylcob(III)alamin</name>
        <dbReference type="ChEBI" id="CHEBI:18408"/>
    </cofactor>
</comment>
<dbReference type="EMBL" id="AP019782">
    <property type="protein sequence ID" value="BBL72325.1"/>
    <property type="molecule type" value="Genomic_DNA"/>
</dbReference>
<dbReference type="AlphaFoldDB" id="A0A8D4VU46"/>
<name>A0A8D4VU46_9GAMM</name>
<dbReference type="GO" id="GO:0071897">
    <property type="term" value="P:DNA biosynthetic process"/>
    <property type="evidence" value="ECO:0007669"/>
    <property type="project" value="UniProtKB-KW"/>
</dbReference>
<dbReference type="PANTHER" id="PTHR43371">
    <property type="entry name" value="VITAMIN B12-DEPENDENT RIBONUCLEOTIDE REDUCTASE"/>
    <property type="match status" value="1"/>
</dbReference>
<organism evidence="14 15">
    <name type="scientific">Methylogaea oryzae</name>
    <dbReference type="NCBI Taxonomy" id="1295382"/>
    <lineage>
        <taxon>Bacteria</taxon>
        <taxon>Pseudomonadati</taxon>
        <taxon>Pseudomonadota</taxon>
        <taxon>Gammaproteobacteria</taxon>
        <taxon>Methylococcales</taxon>
        <taxon>Methylococcaceae</taxon>
        <taxon>Methylogaea</taxon>
    </lineage>
</organism>
<comment type="function">
    <text evidence="11">Catalyzes the reduction of ribonucleotides to deoxyribonucleotides. May function to provide a pool of deoxyribonucleotide precursors for DNA repair during oxygen limitation and/or for immediate growth after restoration of oxygen.</text>
</comment>
<keyword evidence="5 11" id="KW-0547">Nucleotide-binding</keyword>
<accession>A0A8D4VU46</accession>
<reference evidence="14" key="1">
    <citation type="submission" date="2019-06" db="EMBL/GenBank/DDBJ databases">
        <title>Complete genome sequence of Methylogaea oryzae strain JCM16910.</title>
        <authorList>
            <person name="Asakawa S."/>
        </authorList>
    </citation>
    <scope>NUCLEOTIDE SEQUENCE</scope>
    <source>
        <strain evidence="14">E10</strain>
    </source>
</reference>
<feature type="domain" description="Ribonucleotide reductase large subunit N-terminal" evidence="12">
    <location>
        <begin position="10"/>
        <end position="81"/>
    </location>
</feature>
<sequence>MQPAHHTEDIARLIWDSKYRYRTGDDVHDPTPADTWRRVARAVAAAEPAERPAWEQRYFDMLEQGRFLPGGRILAGAGTGRQVTLFNCFAMGLVEDSLEGILDALREGALTMREGGGIGYDFSTLRPAGSPARRAGGIASGPVSFMELWDSLCATLLSTGSRRGAMMATLRIDHPDIETFIGAKRQAGKLRNFNLSVLVSDAFMAALERDDDWPLLFPALRDEAGETLPRDWPGQAAPVPCRVHRRVPARTLWQRLMRATYDTAEPGVLFIDRINRDNNLRYRETIHTTNPCGEIPLPPYGACDLGSINLTAFVREPYTPDARWDRDGIAATAALAVRLLDGVVDISHYPLERQRRQSLNCRRLGLGITGLADALVMLGLPYGEEAARQAAAQAMETIKLAAYRTSIELAGEKGSFPALEREPYLASPFVRSLPDSLRQAIAAQGIRNSHLLAIAPTGSISLLAGNVSNGLEPVFATRYRRRLLTATGCRDYPLTPYSLRLWQSLGRTGSPPALVTADDIAPPEHMAMQAALQRHVDNAISKTINVPAEYPYADFEDLYRQAYRLGLKGCTTYRPNALRGAILSADGDATAGCCGLEREGD</sequence>
<gene>
    <name evidence="14" type="ORF">MoryE10_29310</name>
</gene>
<evidence type="ECO:0000259" key="13">
    <source>
        <dbReference type="Pfam" id="PF02867"/>
    </source>
</evidence>
<dbReference type="CDD" id="cd02888">
    <property type="entry name" value="RNR_II_dimer"/>
    <property type="match status" value="1"/>
</dbReference>
<dbReference type="KEGG" id="moz:MoryE10_29310"/>
<dbReference type="GO" id="GO:0004748">
    <property type="term" value="F:ribonucleoside-diphosphate reductase activity, thioredoxin disulfide as acceptor"/>
    <property type="evidence" value="ECO:0007669"/>
    <property type="project" value="UniProtKB-EC"/>
</dbReference>
<keyword evidence="8" id="KW-1015">Disulfide bond</keyword>
<keyword evidence="7" id="KW-0215">Deoxyribonucleotide synthesis</keyword>
<evidence type="ECO:0000256" key="2">
    <source>
        <dbReference type="ARBA" id="ARBA00007405"/>
    </source>
</evidence>
<dbReference type="Pfam" id="PF02867">
    <property type="entry name" value="Ribonuc_red_lgC"/>
    <property type="match status" value="1"/>
</dbReference>
<feature type="domain" description="Ribonucleotide reductase large subunit C-terminal" evidence="13">
    <location>
        <begin position="88"/>
        <end position="573"/>
    </location>
</feature>
<comment type="catalytic activity">
    <reaction evidence="10 11">
        <text>a 2'-deoxyribonucleoside 5'-diphosphate + [thioredoxin]-disulfide + H2O = a ribonucleoside 5'-diphosphate + [thioredoxin]-dithiol</text>
        <dbReference type="Rhea" id="RHEA:23252"/>
        <dbReference type="Rhea" id="RHEA-COMP:10698"/>
        <dbReference type="Rhea" id="RHEA-COMP:10700"/>
        <dbReference type="ChEBI" id="CHEBI:15377"/>
        <dbReference type="ChEBI" id="CHEBI:29950"/>
        <dbReference type="ChEBI" id="CHEBI:50058"/>
        <dbReference type="ChEBI" id="CHEBI:57930"/>
        <dbReference type="ChEBI" id="CHEBI:73316"/>
        <dbReference type="EC" id="1.17.4.1"/>
    </reaction>
</comment>
<evidence type="ECO:0000259" key="12">
    <source>
        <dbReference type="Pfam" id="PF00317"/>
    </source>
</evidence>
<dbReference type="UniPathway" id="UPA00326"/>
<comment type="similarity">
    <text evidence="2 11">Belongs to the ribonucleoside diphosphate reductase class-2 family.</text>
</comment>
<evidence type="ECO:0000256" key="11">
    <source>
        <dbReference type="RuleBase" id="RU364064"/>
    </source>
</evidence>
<evidence type="ECO:0000256" key="9">
    <source>
        <dbReference type="ARBA" id="ARBA00023285"/>
    </source>
</evidence>
<dbReference type="PANTHER" id="PTHR43371:SF1">
    <property type="entry name" value="RIBONUCLEOSIDE-DIPHOSPHATE REDUCTASE"/>
    <property type="match status" value="1"/>
</dbReference>
<keyword evidence="6 11" id="KW-0560">Oxidoreductase</keyword>